<proteinExistence type="predicted"/>
<dbReference type="Pfam" id="PF11154">
    <property type="entry name" value="DUF2934"/>
    <property type="match status" value="1"/>
</dbReference>
<gene>
    <name evidence="2" type="ORF">CARN8_5340007</name>
</gene>
<organism evidence="2">
    <name type="scientific">mine drainage metagenome</name>
    <dbReference type="NCBI Taxonomy" id="410659"/>
    <lineage>
        <taxon>unclassified sequences</taxon>
        <taxon>metagenomes</taxon>
        <taxon>ecological metagenomes</taxon>
    </lineage>
</organism>
<accession>A0A3P3ZQE8</accession>
<sequence length="104" mass="11240">MEKTEKLELSGKSVKSGKITTKTVAEKTPAAKTSTTKAVAAKTPRAKTLKTEKPSEPVVQIPSVSREESVATAAYFLAEKRGFVSGFELQDWFEAEYSVKGEGV</sequence>
<protein>
    <recommendedName>
        <fullName evidence="3">DUF2934 domain-containing protein</fullName>
    </recommendedName>
</protein>
<dbReference type="AlphaFoldDB" id="A0A3P3ZQE8"/>
<name>A0A3P3ZQE8_9ZZZZ</name>
<evidence type="ECO:0000313" key="2">
    <source>
        <dbReference type="EMBL" id="VAY89146.1"/>
    </source>
</evidence>
<dbReference type="EMBL" id="UOYP01000484">
    <property type="protein sequence ID" value="VAY89146.1"/>
    <property type="molecule type" value="Genomic_DNA"/>
</dbReference>
<evidence type="ECO:0000256" key="1">
    <source>
        <dbReference type="SAM" id="MobiDB-lite"/>
    </source>
</evidence>
<dbReference type="InterPro" id="IPR021327">
    <property type="entry name" value="DUF2934"/>
</dbReference>
<feature type="region of interest" description="Disordered" evidence="1">
    <location>
        <begin position="35"/>
        <end position="60"/>
    </location>
</feature>
<evidence type="ECO:0008006" key="3">
    <source>
        <dbReference type="Google" id="ProtNLM"/>
    </source>
</evidence>
<reference evidence="2" key="1">
    <citation type="submission" date="2018-10" db="EMBL/GenBank/DDBJ databases">
        <authorList>
            <person name="Plewniak F."/>
        </authorList>
    </citation>
    <scope>NUCLEOTIDE SEQUENCE</scope>
</reference>